<dbReference type="InterPro" id="IPR010982">
    <property type="entry name" value="Lambda_DNA-bd_dom_sf"/>
</dbReference>
<evidence type="ECO:0000259" key="2">
    <source>
        <dbReference type="PROSITE" id="PS50943"/>
    </source>
</evidence>
<evidence type="ECO:0000313" key="3">
    <source>
        <dbReference type="EMBL" id="MFC4559999.1"/>
    </source>
</evidence>
<dbReference type="Gene3D" id="1.10.260.40">
    <property type="entry name" value="lambda repressor-like DNA-binding domains"/>
    <property type="match status" value="1"/>
</dbReference>
<feature type="coiled-coil region" evidence="1">
    <location>
        <begin position="131"/>
        <end position="159"/>
    </location>
</feature>
<gene>
    <name evidence="3" type="ORF">ACFO3D_17700</name>
</gene>
<comment type="caution">
    <text evidence="3">The sequence shown here is derived from an EMBL/GenBank/DDBJ whole genome shotgun (WGS) entry which is preliminary data.</text>
</comment>
<organism evidence="3 4">
    <name type="scientific">Virgibacillus kekensis</name>
    <dbReference type="NCBI Taxonomy" id="202261"/>
    <lineage>
        <taxon>Bacteria</taxon>
        <taxon>Bacillati</taxon>
        <taxon>Bacillota</taxon>
        <taxon>Bacilli</taxon>
        <taxon>Bacillales</taxon>
        <taxon>Bacillaceae</taxon>
        <taxon>Virgibacillus</taxon>
    </lineage>
</organism>
<name>A0ABV9DQC6_9BACI</name>
<dbReference type="Proteomes" id="UP001595989">
    <property type="component" value="Unassembled WGS sequence"/>
</dbReference>
<evidence type="ECO:0000256" key="1">
    <source>
        <dbReference type="SAM" id="Coils"/>
    </source>
</evidence>
<proteinExistence type="predicted"/>
<dbReference type="EMBL" id="JBHSFU010000015">
    <property type="protein sequence ID" value="MFC4559999.1"/>
    <property type="molecule type" value="Genomic_DNA"/>
</dbReference>
<protein>
    <submittedName>
        <fullName evidence="3">Helix-turn-helix domain-containing protein</fullName>
    </submittedName>
</protein>
<keyword evidence="1" id="KW-0175">Coiled coil</keyword>
<feature type="domain" description="HTH cro/C1-type" evidence="2">
    <location>
        <begin position="12"/>
        <end position="43"/>
    </location>
</feature>
<dbReference type="SUPFAM" id="SSF47413">
    <property type="entry name" value="lambda repressor-like DNA-binding domains"/>
    <property type="match status" value="1"/>
</dbReference>
<evidence type="ECO:0000313" key="4">
    <source>
        <dbReference type="Proteomes" id="UP001595989"/>
    </source>
</evidence>
<keyword evidence="4" id="KW-1185">Reference proteome</keyword>
<dbReference type="RefSeq" id="WP_390299290.1">
    <property type="nucleotide sequence ID" value="NZ_JBHSFU010000015.1"/>
</dbReference>
<sequence>MNNYLIMLGSNFADIRQLLNLTQEDLAKKMGVSRPTIVKIEQDPSRLTKTLAFAFFISISYEIKKRIKEVKEINPSAYKSPDSLNAYIKVISGSSLLSAGTIAATASRSLGAALPGIGVAIATAAGIKWGLKALKSNAKNEVEQKIKWDEEKAKKVLEEVQKKLLEDKTRLLSYLELSSLDISQFVEKINNNEITKEEEQ</sequence>
<dbReference type="PROSITE" id="PS50943">
    <property type="entry name" value="HTH_CROC1"/>
    <property type="match status" value="1"/>
</dbReference>
<dbReference type="SMART" id="SM00530">
    <property type="entry name" value="HTH_XRE"/>
    <property type="match status" value="1"/>
</dbReference>
<dbReference type="InterPro" id="IPR001387">
    <property type="entry name" value="Cro/C1-type_HTH"/>
</dbReference>
<dbReference type="CDD" id="cd00093">
    <property type="entry name" value="HTH_XRE"/>
    <property type="match status" value="1"/>
</dbReference>
<dbReference type="Pfam" id="PF01381">
    <property type="entry name" value="HTH_3"/>
    <property type="match status" value="1"/>
</dbReference>
<reference evidence="4" key="1">
    <citation type="journal article" date="2019" name="Int. J. Syst. Evol. Microbiol.">
        <title>The Global Catalogue of Microorganisms (GCM) 10K type strain sequencing project: providing services to taxonomists for standard genome sequencing and annotation.</title>
        <authorList>
            <consortium name="The Broad Institute Genomics Platform"/>
            <consortium name="The Broad Institute Genome Sequencing Center for Infectious Disease"/>
            <person name="Wu L."/>
            <person name="Ma J."/>
        </authorList>
    </citation>
    <scope>NUCLEOTIDE SEQUENCE [LARGE SCALE GENOMIC DNA]</scope>
    <source>
        <strain evidence="4">CGMCC 4.7426</strain>
    </source>
</reference>
<accession>A0ABV9DQC6</accession>